<dbReference type="RefSeq" id="WP_108115089.1">
    <property type="nucleotide sequence ID" value="NZ_QBKT01000005.1"/>
</dbReference>
<evidence type="ECO:0000256" key="3">
    <source>
        <dbReference type="ARBA" id="ARBA00022452"/>
    </source>
</evidence>
<dbReference type="PANTHER" id="PTHR30069">
    <property type="entry name" value="TONB-DEPENDENT OUTER MEMBRANE RECEPTOR"/>
    <property type="match status" value="1"/>
</dbReference>
<organism evidence="15 16">
    <name type="scientific">Kordia periserrulae</name>
    <dbReference type="NCBI Taxonomy" id="701523"/>
    <lineage>
        <taxon>Bacteria</taxon>
        <taxon>Pseudomonadati</taxon>
        <taxon>Bacteroidota</taxon>
        <taxon>Flavobacteriia</taxon>
        <taxon>Flavobacteriales</taxon>
        <taxon>Flavobacteriaceae</taxon>
        <taxon>Kordia</taxon>
    </lineage>
</organism>
<dbReference type="Gene3D" id="2.40.170.20">
    <property type="entry name" value="TonB-dependent receptor, beta-barrel domain"/>
    <property type="match status" value="1"/>
</dbReference>
<dbReference type="GO" id="GO:0009279">
    <property type="term" value="C:cell outer membrane"/>
    <property type="evidence" value="ECO:0007669"/>
    <property type="project" value="UniProtKB-SubCell"/>
</dbReference>
<name>A0A2T6BY41_9FLAO</name>
<evidence type="ECO:0000256" key="4">
    <source>
        <dbReference type="ARBA" id="ARBA00022692"/>
    </source>
</evidence>
<dbReference type="Proteomes" id="UP000244090">
    <property type="component" value="Unassembled WGS sequence"/>
</dbReference>
<feature type="chain" id="PRO_5015705535" evidence="12">
    <location>
        <begin position="23"/>
        <end position="1079"/>
    </location>
</feature>
<dbReference type="Pfam" id="PF07715">
    <property type="entry name" value="Plug"/>
    <property type="match status" value="1"/>
</dbReference>
<keyword evidence="7 10" id="KW-0472">Membrane</keyword>
<keyword evidence="4 10" id="KW-0812">Transmembrane</keyword>
<keyword evidence="3 10" id="KW-1134">Transmembrane beta strand</keyword>
<dbReference type="PANTHER" id="PTHR30069:SF29">
    <property type="entry name" value="HEMOGLOBIN AND HEMOGLOBIN-HAPTOGLOBIN-BINDING PROTEIN 1-RELATED"/>
    <property type="match status" value="1"/>
</dbReference>
<evidence type="ECO:0000256" key="5">
    <source>
        <dbReference type="ARBA" id="ARBA00022729"/>
    </source>
</evidence>
<evidence type="ECO:0000256" key="7">
    <source>
        <dbReference type="ARBA" id="ARBA00023136"/>
    </source>
</evidence>
<evidence type="ECO:0000256" key="12">
    <source>
        <dbReference type="SAM" id="SignalP"/>
    </source>
</evidence>
<keyword evidence="2 10" id="KW-0813">Transport</keyword>
<comment type="caution">
    <text evidence="15">The sequence shown here is derived from an EMBL/GenBank/DDBJ whole genome shotgun (WGS) entry which is preliminary data.</text>
</comment>
<evidence type="ECO:0000256" key="2">
    <source>
        <dbReference type="ARBA" id="ARBA00022448"/>
    </source>
</evidence>
<evidence type="ECO:0000313" key="16">
    <source>
        <dbReference type="Proteomes" id="UP000244090"/>
    </source>
</evidence>
<keyword evidence="6 11" id="KW-0798">TonB box</keyword>
<dbReference type="InterPro" id="IPR037066">
    <property type="entry name" value="Plug_dom_sf"/>
</dbReference>
<dbReference type="NCBIfam" id="TIGR04056">
    <property type="entry name" value="OMP_RagA_SusC"/>
    <property type="match status" value="1"/>
</dbReference>
<accession>A0A2T6BY41</accession>
<evidence type="ECO:0000313" key="15">
    <source>
        <dbReference type="EMBL" id="PTX60966.1"/>
    </source>
</evidence>
<feature type="signal peptide" evidence="12">
    <location>
        <begin position="1"/>
        <end position="22"/>
    </location>
</feature>
<dbReference type="InterPro" id="IPR039426">
    <property type="entry name" value="TonB-dep_rcpt-like"/>
</dbReference>
<dbReference type="SUPFAM" id="SSF49464">
    <property type="entry name" value="Carboxypeptidase regulatory domain-like"/>
    <property type="match status" value="1"/>
</dbReference>
<dbReference type="InterPro" id="IPR023997">
    <property type="entry name" value="TonB-dep_OMP_SusC/RagA_CS"/>
</dbReference>
<dbReference type="InterPro" id="IPR023996">
    <property type="entry name" value="TonB-dep_OMP_SusC/RagA"/>
</dbReference>
<evidence type="ECO:0000259" key="13">
    <source>
        <dbReference type="Pfam" id="PF00593"/>
    </source>
</evidence>
<dbReference type="InterPro" id="IPR036942">
    <property type="entry name" value="Beta-barrel_TonB_sf"/>
</dbReference>
<dbReference type="InterPro" id="IPR012910">
    <property type="entry name" value="Plug_dom"/>
</dbReference>
<dbReference type="AlphaFoldDB" id="A0A2T6BY41"/>
<feature type="domain" description="TonB-dependent receptor-like beta-barrel" evidence="13">
    <location>
        <begin position="471"/>
        <end position="921"/>
    </location>
</feature>
<dbReference type="Gene3D" id="2.60.40.1120">
    <property type="entry name" value="Carboxypeptidase-like, regulatory domain"/>
    <property type="match status" value="1"/>
</dbReference>
<dbReference type="Pfam" id="PF13715">
    <property type="entry name" value="CarbopepD_reg_2"/>
    <property type="match status" value="1"/>
</dbReference>
<keyword evidence="8" id="KW-0675">Receptor</keyword>
<dbReference type="Gene3D" id="2.170.130.10">
    <property type="entry name" value="TonB-dependent receptor, plug domain"/>
    <property type="match status" value="1"/>
</dbReference>
<keyword evidence="9 10" id="KW-0998">Cell outer membrane</keyword>
<keyword evidence="16" id="KW-1185">Reference proteome</keyword>
<feature type="domain" description="TonB-dependent receptor plug" evidence="14">
    <location>
        <begin position="116"/>
        <end position="243"/>
    </location>
</feature>
<evidence type="ECO:0000256" key="11">
    <source>
        <dbReference type="RuleBase" id="RU003357"/>
    </source>
</evidence>
<gene>
    <name evidence="15" type="ORF">C8N46_105122</name>
</gene>
<dbReference type="GO" id="GO:0015344">
    <property type="term" value="F:siderophore uptake transmembrane transporter activity"/>
    <property type="evidence" value="ECO:0007669"/>
    <property type="project" value="TreeGrafter"/>
</dbReference>
<dbReference type="NCBIfam" id="TIGR04057">
    <property type="entry name" value="SusC_RagA_signa"/>
    <property type="match status" value="1"/>
</dbReference>
<sequence length="1079" mass="117794">MRTKFNGMLTLLLALMVQLALAQEKTVKGTVSDESGIPLPAASVVVKETNAGTSTDFDGNYSIKANVGQTLVFSYVGYKKKEVIVGSSNTIDASLAPDNQLEEVIITAQGIKKEKKALGYAVTTVESEDLEQKADTDIGKILRGKASGVRITGSGGVSGSGSNIIIRGQSSITGGNQPLFIVDGVPFDGSSGSANQSASSGAFQSGNVASRFADIDPNNIESVSILKGLSATALYGGEGRNGVILITTKTGSDANKKMEVTVNQSIFFNDIILPEYQDTWGNGFQNVYGAFFSNWGARFDSQATIDNAFRTSILNNFGVEPSVLFPNRPDLDSPTVAYRPYDSQEAFFRTGTIASTSVNVAGAFGDKGSFNASYAHVDDQSFIPNNDLRRDNFSVGGTYKMSNKFTLSGKISLAKTDIRSPFTDASTGSDVTSSTAGTGGVASIWNILYLPRSVDITLPSQHPITGESIWYRGGNDRTNPVWALNNTQDKQSTDRFFTNFVASYEAADWLNISYRLGIDSQNTRGRRVINKGSNDGLHPNGYLQTTSQRFTIWDQSLLIGIDKELSEDFALQATVGATTKRQIFERDGSESRDQIIFGLWNHLNFQNSSTIIEGTVFADNNTTYQTYNEQNNVAAYVSGTLSYKNYLYFNTSLRNEWNSTLEQQNRSQFSPGVSLSFIPTSAFENLRSTNGLNFLKLRAGYGTSPGFPGPYTTRSVISLVPNIFQAPNGNGTTTTSIDNFLPNPDLKPELSKEFEVGLEARFLDNRVGIDFTYYNRDTENQIIQRPLAPETGYTSTFTNIGNVINEGFEIGFDVTPIKTEDFELKFTGNYTQNESSVKGLDDGEQIQYGGLFSTTQNAAINDQPLGVIVGGQVLRDANGNRLVGEDGYWLQDPNNGIIGDPNPDWFATVNTGISWKNWTLNMQWEYQQGGDIYATTIGALVGRGLVGDTDFDRTQSIVLPGIRQATGQPNDIQLTATEAYFDNIGFGIDELLVYDATHVRLREASISYRLPKKWLDKTPFGNVSLTLSGQNLFVKAFNTPDSVNYDPELNSLGVGNSQGFDFLTSWNSRRYGMSVKVTF</sequence>
<comment type="subcellular location">
    <subcellularLocation>
        <location evidence="1 10">Cell outer membrane</location>
        <topology evidence="1 10">Multi-pass membrane protein</topology>
    </subcellularLocation>
</comment>
<dbReference type="InterPro" id="IPR008969">
    <property type="entry name" value="CarboxyPept-like_regulatory"/>
</dbReference>
<evidence type="ECO:0000256" key="6">
    <source>
        <dbReference type="ARBA" id="ARBA00023077"/>
    </source>
</evidence>
<dbReference type="GO" id="GO:0044718">
    <property type="term" value="P:siderophore transmembrane transport"/>
    <property type="evidence" value="ECO:0007669"/>
    <property type="project" value="TreeGrafter"/>
</dbReference>
<comment type="similarity">
    <text evidence="10 11">Belongs to the TonB-dependent receptor family.</text>
</comment>
<proteinExistence type="inferred from homology"/>
<dbReference type="SUPFAM" id="SSF56935">
    <property type="entry name" value="Porins"/>
    <property type="match status" value="1"/>
</dbReference>
<protein>
    <submittedName>
        <fullName evidence="15">TonB-linked SusC/RagA family outer membrane protein</fullName>
    </submittedName>
</protein>
<dbReference type="OrthoDB" id="9768177at2"/>
<keyword evidence="5 12" id="KW-0732">Signal</keyword>
<evidence type="ECO:0000256" key="8">
    <source>
        <dbReference type="ARBA" id="ARBA00023170"/>
    </source>
</evidence>
<reference evidence="15 16" key="1">
    <citation type="submission" date="2018-04" db="EMBL/GenBank/DDBJ databases">
        <title>Genomic Encyclopedia of Archaeal and Bacterial Type Strains, Phase II (KMG-II): from individual species to whole genera.</title>
        <authorList>
            <person name="Goeker M."/>
        </authorList>
    </citation>
    <scope>NUCLEOTIDE SEQUENCE [LARGE SCALE GENOMIC DNA]</scope>
    <source>
        <strain evidence="15 16">DSM 25731</strain>
    </source>
</reference>
<evidence type="ECO:0000256" key="10">
    <source>
        <dbReference type="PROSITE-ProRule" id="PRU01360"/>
    </source>
</evidence>
<evidence type="ECO:0000256" key="1">
    <source>
        <dbReference type="ARBA" id="ARBA00004571"/>
    </source>
</evidence>
<dbReference type="InterPro" id="IPR000531">
    <property type="entry name" value="Beta-barrel_TonB"/>
</dbReference>
<dbReference type="Pfam" id="PF00593">
    <property type="entry name" value="TonB_dep_Rec_b-barrel"/>
    <property type="match status" value="1"/>
</dbReference>
<dbReference type="EMBL" id="QBKT01000005">
    <property type="protein sequence ID" value="PTX60966.1"/>
    <property type="molecule type" value="Genomic_DNA"/>
</dbReference>
<evidence type="ECO:0000259" key="14">
    <source>
        <dbReference type="Pfam" id="PF07715"/>
    </source>
</evidence>
<dbReference type="PROSITE" id="PS52016">
    <property type="entry name" value="TONB_DEPENDENT_REC_3"/>
    <property type="match status" value="1"/>
</dbReference>
<evidence type="ECO:0000256" key="9">
    <source>
        <dbReference type="ARBA" id="ARBA00023237"/>
    </source>
</evidence>